<accession>A0A813L699</accession>
<sequence>MDLESAYPDHLHLREYLGNFSNHSNVANYTFPKTQGKQSGRPLPMTKTSADHLAPGHYAVDRDFPGKRRSEDMPVGFLTRSANSHKFIFGHEDRAQSFLRTLTSVKNPGPGAYHEGTGPGAGARSQEIVQPSWTVPQVNKVGGRPLPRMKSGAEHLGPGCYQLPSKFTQLSWRKQMVMDKASKNNKDTWAGPQYSQVFARIKPGPKALTKVSSAPALSATM</sequence>
<evidence type="ECO:0000313" key="1">
    <source>
        <dbReference type="EMBL" id="CAE8723395.1"/>
    </source>
</evidence>
<proteinExistence type="predicted"/>
<protein>
    <submittedName>
        <fullName evidence="1">Uncharacterized protein</fullName>
    </submittedName>
</protein>
<dbReference type="EMBL" id="CAJNNW010034644">
    <property type="protein sequence ID" value="CAE8723395.1"/>
    <property type="molecule type" value="Genomic_DNA"/>
</dbReference>
<comment type="caution">
    <text evidence="1">The sequence shown here is derived from an EMBL/GenBank/DDBJ whole genome shotgun (WGS) entry which is preliminary data.</text>
</comment>
<organism evidence="1 2">
    <name type="scientific">Polarella glacialis</name>
    <name type="common">Dinoflagellate</name>
    <dbReference type="NCBI Taxonomy" id="89957"/>
    <lineage>
        <taxon>Eukaryota</taxon>
        <taxon>Sar</taxon>
        <taxon>Alveolata</taxon>
        <taxon>Dinophyceae</taxon>
        <taxon>Suessiales</taxon>
        <taxon>Suessiaceae</taxon>
        <taxon>Polarella</taxon>
    </lineage>
</organism>
<dbReference type="AlphaFoldDB" id="A0A813L699"/>
<dbReference type="Proteomes" id="UP000626109">
    <property type="component" value="Unassembled WGS sequence"/>
</dbReference>
<name>A0A813L699_POLGL</name>
<reference evidence="1" key="1">
    <citation type="submission" date="2021-02" db="EMBL/GenBank/DDBJ databases">
        <authorList>
            <person name="Dougan E. K."/>
            <person name="Rhodes N."/>
            <person name="Thang M."/>
            <person name="Chan C."/>
        </authorList>
    </citation>
    <scope>NUCLEOTIDE SEQUENCE</scope>
</reference>
<gene>
    <name evidence="1" type="ORF">PGLA2088_LOCUS43110</name>
</gene>
<evidence type="ECO:0000313" key="2">
    <source>
        <dbReference type="Proteomes" id="UP000626109"/>
    </source>
</evidence>